<keyword evidence="2" id="KW-1185">Reference proteome</keyword>
<dbReference type="Gene3D" id="3.50.50.60">
    <property type="entry name" value="FAD/NAD(P)-binding domain"/>
    <property type="match status" value="1"/>
</dbReference>
<dbReference type="EMBL" id="CP053069">
    <property type="protein sequence ID" value="QJR09489.1"/>
    <property type="molecule type" value="Genomic_DNA"/>
</dbReference>
<dbReference type="AlphaFoldDB" id="A0A6M4GQ72"/>
<dbReference type="RefSeq" id="WP_171089234.1">
    <property type="nucleotide sequence ID" value="NZ_CP053069.1"/>
</dbReference>
<dbReference type="PROSITE" id="PS51257">
    <property type="entry name" value="PROKAR_LIPOPROTEIN"/>
    <property type="match status" value="1"/>
</dbReference>
<proteinExistence type="predicted"/>
<organism evidence="1 2">
    <name type="scientific">Usitatibacter rugosus</name>
    <dbReference type="NCBI Taxonomy" id="2732067"/>
    <lineage>
        <taxon>Bacteria</taxon>
        <taxon>Pseudomonadati</taxon>
        <taxon>Pseudomonadota</taxon>
        <taxon>Betaproteobacteria</taxon>
        <taxon>Nitrosomonadales</taxon>
        <taxon>Usitatibacteraceae</taxon>
        <taxon>Usitatibacter</taxon>
    </lineage>
</organism>
<dbReference type="Pfam" id="PF13450">
    <property type="entry name" value="NAD_binding_8"/>
    <property type="match status" value="1"/>
</dbReference>
<sequence>MQRRDFLLTSAALAAAGCAKGDPPLPPGEMLATSHALGHRMRDGGLPAATEKRKAKVVIVGAGLSGLCAAWRLRRAGFSDFEILELESAPGGNARWGESAVTRYPWGSHYIPLPTRESRALRLLLAELGVLLGDPEAETPRYEERALCQAPQERLYRNGTWDEHLVPIAGRSRGEVEEWERFQRRMREFQQLRGKDGRRAFVIPVEHSSRDPAILALDRITMGAWLQAEGFHSEAVRWVVNYACRDDYGCEYRVASAWAGIHYFACRVGSARDADHDAVLTWPEGNGFLVRELMKRYAFDVKPAAIVHRMEETAKGVTLTAFLARENRSVAIEAEHVIWAAPFGFAARAFANAPPPIAEALRSYDYAPWITANVALSELPYIHHGAPLSWDNVLYDSPSLGYVVATHQGLQARPGPTVLTWYLPLATDTPAAGRKRLLETPREAWAEMALAELAKPHPEIRQIAQRVDVFANGHAMVIPRPGRIWGGAAQVIAARKGRVHFAHADASGVSLVEEAADRGVAAAESTLASFSVRTSSMRWNS</sequence>
<accession>A0A6M4GQ72</accession>
<evidence type="ECO:0000313" key="2">
    <source>
        <dbReference type="Proteomes" id="UP000501534"/>
    </source>
</evidence>
<evidence type="ECO:0000313" key="1">
    <source>
        <dbReference type="EMBL" id="QJR09489.1"/>
    </source>
</evidence>
<gene>
    <name evidence="1" type="ORF">DSM104443_00533</name>
</gene>
<dbReference type="SUPFAM" id="SSF51905">
    <property type="entry name" value="FAD/NAD(P)-binding domain"/>
    <property type="match status" value="1"/>
</dbReference>
<dbReference type="GO" id="GO:0016491">
    <property type="term" value="F:oxidoreductase activity"/>
    <property type="evidence" value="ECO:0007669"/>
    <property type="project" value="TreeGrafter"/>
</dbReference>
<name>A0A6M4GQ72_9PROT</name>
<dbReference type="InterPro" id="IPR036188">
    <property type="entry name" value="FAD/NAD-bd_sf"/>
</dbReference>
<dbReference type="InterPro" id="IPR050464">
    <property type="entry name" value="Zeta_carotene_desat/Oxidored"/>
</dbReference>
<reference evidence="1 2" key="1">
    <citation type="submission" date="2020-04" db="EMBL/GenBank/DDBJ databases">
        <title>Usitatibacter rugosus gen. nov., sp. nov. and Usitatibacter palustris sp. nov., novel members of Usitatibacteraceae fam. nov. within the order Nitrosomonadales isolated from soil.</title>
        <authorList>
            <person name="Huber K.J."/>
            <person name="Neumann-Schaal M."/>
            <person name="Geppert A."/>
            <person name="Luckner M."/>
            <person name="Wanner G."/>
            <person name="Overmann J."/>
        </authorList>
    </citation>
    <scope>NUCLEOTIDE SEQUENCE [LARGE SCALE GENOMIC DNA]</scope>
    <source>
        <strain evidence="1 2">0125_3</strain>
    </source>
</reference>
<dbReference type="Proteomes" id="UP000501534">
    <property type="component" value="Chromosome"/>
</dbReference>
<dbReference type="PANTHER" id="PTHR42923:SF39">
    <property type="entry name" value="AMINO OXIDASE"/>
    <property type="match status" value="1"/>
</dbReference>
<dbReference type="PANTHER" id="PTHR42923">
    <property type="entry name" value="PROTOPORPHYRINOGEN OXIDASE"/>
    <property type="match status" value="1"/>
</dbReference>
<dbReference type="KEGG" id="uru:DSM104443_00533"/>
<protein>
    <submittedName>
        <fullName evidence="1">Uncharacterized protein</fullName>
    </submittedName>
</protein>